<comment type="caution">
    <text evidence="2">The sequence shown here is derived from an EMBL/GenBank/DDBJ whole genome shotgun (WGS) entry which is preliminary data.</text>
</comment>
<proteinExistence type="predicted"/>
<dbReference type="PATRIC" id="fig|1227494.3.peg.2414"/>
<feature type="domain" description="Cupin type-2" evidence="1">
    <location>
        <begin position="44"/>
        <end position="96"/>
    </location>
</feature>
<evidence type="ECO:0000313" key="3">
    <source>
        <dbReference type="Proteomes" id="UP000011511"/>
    </source>
</evidence>
<accession>L9ZHT7</accession>
<dbReference type="Pfam" id="PF07883">
    <property type="entry name" value="Cupin_2"/>
    <property type="match status" value="1"/>
</dbReference>
<dbReference type="AlphaFoldDB" id="L9ZHT7"/>
<evidence type="ECO:0000313" key="2">
    <source>
        <dbReference type="EMBL" id="ELY85929.1"/>
    </source>
</evidence>
<dbReference type="Gene3D" id="2.60.120.10">
    <property type="entry name" value="Jelly Rolls"/>
    <property type="match status" value="1"/>
</dbReference>
<dbReference type="InterPro" id="IPR013096">
    <property type="entry name" value="Cupin_2"/>
</dbReference>
<dbReference type="Proteomes" id="UP000011511">
    <property type="component" value="Unassembled WGS sequence"/>
</dbReference>
<keyword evidence="3" id="KW-1185">Reference proteome</keyword>
<dbReference type="InterPro" id="IPR014710">
    <property type="entry name" value="RmlC-like_jellyroll"/>
</dbReference>
<name>L9ZHT7_NATA2</name>
<gene>
    <name evidence="2" type="ORF">C485_12028</name>
</gene>
<dbReference type="InterPro" id="IPR011051">
    <property type="entry name" value="RmlC_Cupin_sf"/>
</dbReference>
<evidence type="ECO:0000259" key="1">
    <source>
        <dbReference type="Pfam" id="PF07883"/>
    </source>
</evidence>
<sequence>MFVRRYKFATRLRFRMPEVTSIDRLEDAPHAEVFADHSPRTVRLRLSAGERVPKHRHPESNVVLYVRSGAIELTLGDEVYDLESGDAVQFDGDQDVSPSAVDDSTALVVFAPKDE</sequence>
<dbReference type="SUPFAM" id="SSF51182">
    <property type="entry name" value="RmlC-like cupins"/>
    <property type="match status" value="1"/>
</dbReference>
<reference evidence="2 3" key="1">
    <citation type="journal article" date="2014" name="PLoS Genet.">
        <title>Phylogenetically driven sequencing of extremely halophilic archaea reveals strategies for static and dynamic osmo-response.</title>
        <authorList>
            <person name="Becker E.A."/>
            <person name="Seitzer P.M."/>
            <person name="Tritt A."/>
            <person name="Larsen D."/>
            <person name="Krusor M."/>
            <person name="Yao A.I."/>
            <person name="Wu D."/>
            <person name="Madern D."/>
            <person name="Eisen J.A."/>
            <person name="Darling A.E."/>
            <person name="Facciotti M.T."/>
        </authorList>
    </citation>
    <scope>NUCLEOTIDE SEQUENCE [LARGE SCALE GENOMIC DNA]</scope>
    <source>
        <strain evidence="2 3">JCM 12890</strain>
    </source>
</reference>
<dbReference type="EMBL" id="AOIK01000029">
    <property type="protein sequence ID" value="ELY85929.1"/>
    <property type="molecule type" value="Genomic_DNA"/>
</dbReference>
<protein>
    <submittedName>
        <fullName evidence="2">Cupin 2 conserved barrel domain protein</fullName>
    </submittedName>
</protein>
<dbReference type="eggNOG" id="arCOG02999">
    <property type="taxonomic scope" value="Archaea"/>
</dbReference>
<organism evidence="2 3">
    <name type="scientific">Natrinema altunense (strain JCM 12890 / CGMCC 1.3731 / AJ2)</name>
    <dbReference type="NCBI Taxonomy" id="1227494"/>
    <lineage>
        <taxon>Archaea</taxon>
        <taxon>Methanobacteriati</taxon>
        <taxon>Methanobacteriota</taxon>
        <taxon>Stenosarchaea group</taxon>
        <taxon>Halobacteria</taxon>
        <taxon>Halobacteriales</taxon>
        <taxon>Natrialbaceae</taxon>
        <taxon>Natrinema</taxon>
    </lineage>
</organism>